<dbReference type="PROSITE" id="PS50879">
    <property type="entry name" value="RNASE_H_1"/>
    <property type="match status" value="1"/>
</dbReference>
<evidence type="ECO:0000256" key="6">
    <source>
        <dbReference type="ARBA" id="ARBA00022759"/>
    </source>
</evidence>
<feature type="domain" description="RNase H type-1" evidence="8">
    <location>
        <begin position="98"/>
        <end position="239"/>
    </location>
</feature>
<dbReference type="GO" id="GO:0046872">
    <property type="term" value="F:metal ion binding"/>
    <property type="evidence" value="ECO:0007669"/>
    <property type="project" value="UniProtKB-KW"/>
</dbReference>
<keyword evidence="4" id="KW-0540">Nuclease</keyword>
<dbReference type="InterPro" id="IPR012337">
    <property type="entry name" value="RNaseH-like_sf"/>
</dbReference>
<dbReference type="SUPFAM" id="SSF53098">
    <property type="entry name" value="Ribonuclease H-like"/>
    <property type="match status" value="1"/>
</dbReference>
<evidence type="ECO:0000313" key="10">
    <source>
        <dbReference type="Proteomes" id="UP000192927"/>
    </source>
</evidence>
<evidence type="ECO:0000259" key="8">
    <source>
        <dbReference type="PROSITE" id="PS50879"/>
    </source>
</evidence>
<sequence length="403" mass="45930">MDLDGTLTEIVKSQLTHGLCVVHDLKAPCMVDASDGSGQEDGYPLYQRRQDGQTWVKRLAANPPWQDTFAELADLSISEEDRDLVVKKLLTYIRQSIDQNHPIFYTDGSKLESNVNSQVKASLGAGIYWIFGKATSSESYFLGHTQEIMDAEIYAISQALERITDAKTRKKHFWVFTDSQSAIQNLQKDQMETEVYRDMRQNLERIKAQGRKVHIHWIPSHTFIPGNELADMAAKKGARNADPEIINSARTSISRSFIKRDIAKIAREEWTQYWKTTNQGQQYSKFQTNLELEMKSKELKQADRLTFTTFTQIKLGHGYFKSYLQYRAEQKTLKNTVLKSKTGPGPGTGPGSNNELSLKRLLCTGEGIKATLAFLKETRIATRKWMVGEVNEEMEWGSIDREV</sequence>
<dbReference type="InterPro" id="IPR050092">
    <property type="entry name" value="RNase_H"/>
</dbReference>
<keyword evidence="10" id="KW-1185">Reference proteome</keyword>
<evidence type="ECO:0000256" key="7">
    <source>
        <dbReference type="ARBA" id="ARBA00022801"/>
    </source>
</evidence>
<name>A0A1W5D4H8_9LECA</name>
<evidence type="ECO:0000256" key="2">
    <source>
        <dbReference type="ARBA" id="ARBA00005300"/>
    </source>
</evidence>
<proteinExistence type="inferred from homology"/>
<evidence type="ECO:0000256" key="3">
    <source>
        <dbReference type="ARBA" id="ARBA00012180"/>
    </source>
</evidence>
<dbReference type="InterPro" id="IPR036397">
    <property type="entry name" value="RNaseH_sf"/>
</dbReference>
<accession>A0A1W5D4H8</accession>
<comment type="similarity">
    <text evidence="2">Belongs to the RNase H family.</text>
</comment>
<dbReference type="Pfam" id="PF00075">
    <property type="entry name" value="RNase_H"/>
    <property type="match status" value="1"/>
</dbReference>
<dbReference type="InterPro" id="IPR002156">
    <property type="entry name" value="RNaseH_domain"/>
</dbReference>
<organism evidence="9 10">
    <name type="scientific">Lasallia pustulata</name>
    <dbReference type="NCBI Taxonomy" id="136370"/>
    <lineage>
        <taxon>Eukaryota</taxon>
        <taxon>Fungi</taxon>
        <taxon>Dikarya</taxon>
        <taxon>Ascomycota</taxon>
        <taxon>Pezizomycotina</taxon>
        <taxon>Lecanoromycetes</taxon>
        <taxon>OSLEUM clade</taxon>
        <taxon>Umbilicariomycetidae</taxon>
        <taxon>Umbilicariales</taxon>
        <taxon>Umbilicariaceae</taxon>
        <taxon>Lasallia</taxon>
    </lineage>
</organism>
<dbReference type="GO" id="GO:0004523">
    <property type="term" value="F:RNA-DNA hybrid ribonuclease activity"/>
    <property type="evidence" value="ECO:0007669"/>
    <property type="project" value="UniProtKB-EC"/>
</dbReference>
<evidence type="ECO:0000313" key="9">
    <source>
        <dbReference type="EMBL" id="SLM38023.1"/>
    </source>
</evidence>
<dbReference type="EMBL" id="FWEW01002119">
    <property type="protein sequence ID" value="SLM38023.1"/>
    <property type="molecule type" value="Genomic_DNA"/>
</dbReference>
<evidence type="ECO:0000256" key="5">
    <source>
        <dbReference type="ARBA" id="ARBA00022723"/>
    </source>
</evidence>
<dbReference type="CDD" id="cd09276">
    <property type="entry name" value="Rnase_HI_RT_non_LTR"/>
    <property type="match status" value="1"/>
</dbReference>
<keyword evidence="6" id="KW-0255">Endonuclease</keyword>
<dbReference type="PANTHER" id="PTHR10642">
    <property type="entry name" value="RIBONUCLEASE H1"/>
    <property type="match status" value="1"/>
</dbReference>
<evidence type="ECO:0000256" key="4">
    <source>
        <dbReference type="ARBA" id="ARBA00022722"/>
    </source>
</evidence>
<dbReference type="EC" id="3.1.26.4" evidence="3"/>
<reference evidence="10" key="1">
    <citation type="submission" date="2017-03" db="EMBL/GenBank/DDBJ databases">
        <authorList>
            <person name="Sharma R."/>
            <person name="Thines M."/>
        </authorList>
    </citation>
    <scope>NUCLEOTIDE SEQUENCE [LARGE SCALE GENOMIC DNA]</scope>
</reference>
<dbReference type="GO" id="GO:0003676">
    <property type="term" value="F:nucleic acid binding"/>
    <property type="evidence" value="ECO:0007669"/>
    <property type="project" value="InterPro"/>
</dbReference>
<dbReference type="AlphaFoldDB" id="A0A1W5D4H8"/>
<keyword evidence="5" id="KW-0479">Metal-binding</keyword>
<dbReference type="Proteomes" id="UP000192927">
    <property type="component" value="Unassembled WGS sequence"/>
</dbReference>
<evidence type="ECO:0000256" key="1">
    <source>
        <dbReference type="ARBA" id="ARBA00000077"/>
    </source>
</evidence>
<keyword evidence="7" id="KW-0378">Hydrolase</keyword>
<dbReference type="Gene3D" id="3.30.420.10">
    <property type="entry name" value="Ribonuclease H-like superfamily/Ribonuclease H"/>
    <property type="match status" value="1"/>
</dbReference>
<dbReference type="GO" id="GO:0043137">
    <property type="term" value="P:DNA replication, removal of RNA primer"/>
    <property type="evidence" value="ECO:0007669"/>
    <property type="project" value="TreeGrafter"/>
</dbReference>
<dbReference type="PANTHER" id="PTHR10642:SF26">
    <property type="entry name" value="RIBONUCLEASE H1"/>
    <property type="match status" value="1"/>
</dbReference>
<comment type="catalytic activity">
    <reaction evidence="1">
        <text>Endonucleolytic cleavage to 5'-phosphomonoester.</text>
        <dbReference type="EC" id="3.1.26.4"/>
    </reaction>
</comment>
<protein>
    <recommendedName>
        <fullName evidence="3">ribonuclease H</fullName>
        <ecNumber evidence="3">3.1.26.4</ecNumber>
    </recommendedName>
</protein>